<dbReference type="InterPro" id="IPR014036">
    <property type="entry name" value="DeoR-like_C"/>
</dbReference>
<dbReference type="Pfam" id="PF00455">
    <property type="entry name" value="DeoRC"/>
    <property type="match status" value="1"/>
</dbReference>
<dbReference type="PRINTS" id="PR00037">
    <property type="entry name" value="HTHLACR"/>
</dbReference>
<dbReference type="AlphaFoldDB" id="A0A086BCR1"/>
<evidence type="ECO:0000313" key="6">
    <source>
        <dbReference type="EMBL" id="KFF26725.1"/>
    </source>
</evidence>
<dbReference type="SMART" id="SM01134">
    <property type="entry name" value="DeoRC"/>
    <property type="match status" value="1"/>
</dbReference>
<keyword evidence="4" id="KW-0804">Transcription</keyword>
<organism evidence="6 7">
    <name type="scientific">Chryseobacterium piperi</name>
    <dbReference type="NCBI Taxonomy" id="558152"/>
    <lineage>
        <taxon>Bacteria</taxon>
        <taxon>Pseudomonadati</taxon>
        <taxon>Bacteroidota</taxon>
        <taxon>Flavobacteriia</taxon>
        <taxon>Flavobacteriales</taxon>
        <taxon>Weeksellaceae</taxon>
        <taxon>Chryseobacterium group</taxon>
        <taxon>Chryseobacterium</taxon>
    </lineage>
</organism>
<sequence length="249" mass="27817">MLREERFELILSQLKKKNKVKFEDLALAMHVSEDTVRRDIEQLHRNGLLSKVRGGAMLREKDPLSFHDRQSFLANEKNIIALKAQQFIKDGMTVFMDGGTTIGAVANYMPLDIRLRVITNNTSLIPVLSKFKRVELILLGGIYDNDLAVTTGATTCNEASQFIADLFIMGTCAVDAEFGAFATSITDVETKRTMIKSSKKIIALANQNKLRRTEPLKICDLLDIDILITDLASGDQELDSLRNLSVQIV</sequence>
<dbReference type="SUPFAM" id="SSF100950">
    <property type="entry name" value="NagB/RpiA/CoA transferase-like"/>
    <property type="match status" value="1"/>
</dbReference>
<dbReference type="Proteomes" id="UP000028709">
    <property type="component" value="Unassembled WGS sequence"/>
</dbReference>
<comment type="caution">
    <text evidence="6">The sequence shown here is derived from an EMBL/GenBank/DDBJ whole genome shotgun (WGS) entry which is preliminary data.</text>
</comment>
<dbReference type="PROSITE" id="PS00894">
    <property type="entry name" value="HTH_DEOR_1"/>
    <property type="match status" value="1"/>
</dbReference>
<evidence type="ECO:0000256" key="1">
    <source>
        <dbReference type="ARBA" id="ARBA00022491"/>
    </source>
</evidence>
<keyword evidence="1" id="KW-0678">Repressor</keyword>
<dbReference type="STRING" id="558152.IQ37_11135"/>
<dbReference type="KEGG" id="cpip:CJF12_03930"/>
<dbReference type="PANTHER" id="PTHR30363">
    <property type="entry name" value="HTH-TYPE TRANSCRIPTIONAL REGULATOR SRLR-RELATED"/>
    <property type="match status" value="1"/>
</dbReference>
<keyword evidence="3" id="KW-0238">DNA-binding</keyword>
<accession>A0A086BCR1</accession>
<dbReference type="InterPro" id="IPR001034">
    <property type="entry name" value="DeoR_HTH"/>
</dbReference>
<proteinExistence type="predicted"/>
<dbReference type="InterPro" id="IPR036388">
    <property type="entry name" value="WH-like_DNA-bd_sf"/>
</dbReference>
<gene>
    <name evidence="6" type="ORF">IQ37_11135</name>
</gene>
<dbReference type="InterPro" id="IPR018356">
    <property type="entry name" value="Tscrpt_reg_HTH_DeoR_CS"/>
</dbReference>
<dbReference type="Gene3D" id="3.40.50.1360">
    <property type="match status" value="1"/>
</dbReference>
<dbReference type="SMART" id="SM00420">
    <property type="entry name" value="HTH_DEOR"/>
    <property type="match status" value="1"/>
</dbReference>
<dbReference type="RefSeq" id="WP_034684992.1">
    <property type="nucleotide sequence ID" value="NZ_CP023049.2"/>
</dbReference>
<dbReference type="InterPro" id="IPR036390">
    <property type="entry name" value="WH_DNA-bd_sf"/>
</dbReference>
<keyword evidence="7" id="KW-1185">Reference proteome</keyword>
<dbReference type="PANTHER" id="PTHR30363:SF4">
    <property type="entry name" value="GLYCEROL-3-PHOSPHATE REGULON REPRESSOR"/>
    <property type="match status" value="1"/>
</dbReference>
<evidence type="ECO:0000256" key="3">
    <source>
        <dbReference type="ARBA" id="ARBA00023125"/>
    </source>
</evidence>
<dbReference type="eggNOG" id="COG1349">
    <property type="taxonomic scope" value="Bacteria"/>
</dbReference>
<dbReference type="InterPro" id="IPR037171">
    <property type="entry name" value="NagB/RpiA_transferase-like"/>
</dbReference>
<dbReference type="SUPFAM" id="SSF46785">
    <property type="entry name" value="Winged helix' DNA-binding domain"/>
    <property type="match status" value="1"/>
</dbReference>
<dbReference type="Pfam" id="PF08220">
    <property type="entry name" value="HTH_DeoR"/>
    <property type="match status" value="1"/>
</dbReference>
<name>A0A086BCR1_9FLAO</name>
<evidence type="ECO:0000256" key="2">
    <source>
        <dbReference type="ARBA" id="ARBA00023015"/>
    </source>
</evidence>
<dbReference type="OrthoDB" id="9798651at2"/>
<dbReference type="PROSITE" id="PS51000">
    <property type="entry name" value="HTH_DEOR_2"/>
    <property type="match status" value="1"/>
</dbReference>
<evidence type="ECO:0000256" key="4">
    <source>
        <dbReference type="ARBA" id="ARBA00023163"/>
    </source>
</evidence>
<evidence type="ECO:0000259" key="5">
    <source>
        <dbReference type="PROSITE" id="PS51000"/>
    </source>
</evidence>
<dbReference type="GO" id="GO:0003677">
    <property type="term" value="F:DNA binding"/>
    <property type="evidence" value="ECO:0007669"/>
    <property type="project" value="UniProtKB-KW"/>
</dbReference>
<dbReference type="GO" id="GO:0003700">
    <property type="term" value="F:DNA-binding transcription factor activity"/>
    <property type="evidence" value="ECO:0007669"/>
    <property type="project" value="InterPro"/>
</dbReference>
<dbReference type="InterPro" id="IPR050313">
    <property type="entry name" value="Carb_Metab_HTH_regulators"/>
</dbReference>
<dbReference type="Gene3D" id="1.10.10.10">
    <property type="entry name" value="Winged helix-like DNA-binding domain superfamily/Winged helix DNA-binding domain"/>
    <property type="match status" value="1"/>
</dbReference>
<keyword evidence="2" id="KW-0805">Transcription regulation</keyword>
<evidence type="ECO:0000313" key="7">
    <source>
        <dbReference type="Proteomes" id="UP000028709"/>
    </source>
</evidence>
<dbReference type="EMBL" id="JPRJ01000018">
    <property type="protein sequence ID" value="KFF26725.1"/>
    <property type="molecule type" value="Genomic_DNA"/>
</dbReference>
<reference evidence="6 7" key="1">
    <citation type="submission" date="2014-07" db="EMBL/GenBank/DDBJ databases">
        <title>Genome of Chryseobacterium piperi CTM.</title>
        <authorList>
            <person name="Pipes S.E."/>
            <person name="Stropko S.J."/>
            <person name="Newman J.D."/>
        </authorList>
    </citation>
    <scope>NUCLEOTIDE SEQUENCE [LARGE SCALE GENOMIC DNA]</scope>
    <source>
        <strain evidence="6 7">CTM</strain>
    </source>
</reference>
<feature type="domain" description="HTH deoR-type" evidence="5">
    <location>
        <begin position="3"/>
        <end position="58"/>
    </location>
</feature>
<protein>
    <submittedName>
        <fullName evidence="6">DeoR faimly transcriptional regulator</fullName>
    </submittedName>
</protein>